<keyword evidence="1" id="KW-0812">Transmembrane</keyword>
<sequence>MTPSSPPATPAAVTAFLRGVDRRARLLARVQAGDEEAARRALAVATRVFAGDAAGWPMSQWPLQFWRLLLSVPAMGRGVARPAAGPLPGIARLPPPARAAVLLHLVAGLEDADAAAALDLPVAAYQGRIRDALPRDALGQPDLDVWRAWSAAVKRTLDALPDTAPTPLEAALPAPATADHTARRRLRWLWLGVLLCALALAATYLLQPGTRAAIDAWRQRVQVQSLPPADPPKARFDPADPALQPDRALLLAPRELALARRLPLLAWLAADAAALPPADPAADPAVAPAAIDLPPDAAELARRTQAWERLAPAARAQARAAWADWQALPESERTQLRAIAAHFDALPAPEQQALQARYAQQPFDAHRGWHLGPRLGRDWPRIAPLFAFVDAGERAALLQLLRELSGDDLEALARLAQTTPPQARATLRRTLLAEPPTRRSAWLQAQLQR</sequence>
<organism evidence="2 3">
    <name type="scientific">Thermomonas haemolytica</name>
    <dbReference type="NCBI Taxonomy" id="141949"/>
    <lineage>
        <taxon>Bacteria</taxon>
        <taxon>Pseudomonadati</taxon>
        <taxon>Pseudomonadota</taxon>
        <taxon>Gammaproteobacteria</taxon>
        <taxon>Lysobacterales</taxon>
        <taxon>Lysobacteraceae</taxon>
        <taxon>Thermomonas</taxon>
    </lineage>
</organism>
<dbReference type="RefSeq" id="WP_162797712.1">
    <property type="nucleotide sequence ID" value="NZ_MSZW01000003.1"/>
</dbReference>
<dbReference type="EMBL" id="SMAP01000009">
    <property type="protein sequence ID" value="TCT21677.1"/>
    <property type="molecule type" value="Genomic_DNA"/>
</dbReference>
<feature type="transmembrane region" description="Helical" evidence="1">
    <location>
        <begin position="188"/>
        <end position="206"/>
    </location>
</feature>
<dbReference type="AlphaFoldDB" id="A0A4R3N0J2"/>
<dbReference type="InterPro" id="IPR036388">
    <property type="entry name" value="WH-like_DNA-bd_sf"/>
</dbReference>
<gene>
    <name evidence="2" type="ORF">EDC34_10997</name>
</gene>
<name>A0A4R3N0J2_9GAMM</name>
<keyword evidence="1" id="KW-0472">Membrane</keyword>
<evidence type="ECO:0000256" key="1">
    <source>
        <dbReference type="SAM" id="Phobius"/>
    </source>
</evidence>
<protein>
    <submittedName>
        <fullName evidence="2">Uncharacterized protein DUF3106</fullName>
    </submittedName>
</protein>
<proteinExistence type="predicted"/>
<evidence type="ECO:0000313" key="2">
    <source>
        <dbReference type="EMBL" id="TCT21677.1"/>
    </source>
</evidence>
<dbReference type="Gene3D" id="1.10.10.10">
    <property type="entry name" value="Winged helix-like DNA-binding domain superfamily/Winged helix DNA-binding domain"/>
    <property type="match status" value="1"/>
</dbReference>
<dbReference type="Proteomes" id="UP000295414">
    <property type="component" value="Unassembled WGS sequence"/>
</dbReference>
<comment type="caution">
    <text evidence="2">The sequence shown here is derived from an EMBL/GenBank/DDBJ whole genome shotgun (WGS) entry which is preliminary data.</text>
</comment>
<accession>A0A4R3N0J2</accession>
<dbReference type="InterPro" id="IPR021455">
    <property type="entry name" value="DUF3106"/>
</dbReference>
<keyword evidence="1" id="KW-1133">Transmembrane helix</keyword>
<keyword evidence="3" id="KW-1185">Reference proteome</keyword>
<dbReference type="Pfam" id="PF11304">
    <property type="entry name" value="DUF3106"/>
    <property type="match status" value="1"/>
</dbReference>
<evidence type="ECO:0000313" key="3">
    <source>
        <dbReference type="Proteomes" id="UP000295414"/>
    </source>
</evidence>
<reference evidence="2 3" key="1">
    <citation type="submission" date="2019-03" db="EMBL/GenBank/DDBJ databases">
        <title>Genomic Encyclopedia of Type Strains, Phase IV (KMG-IV): sequencing the most valuable type-strain genomes for metagenomic binning, comparative biology and taxonomic classification.</title>
        <authorList>
            <person name="Goeker M."/>
        </authorList>
    </citation>
    <scope>NUCLEOTIDE SEQUENCE [LARGE SCALE GENOMIC DNA]</scope>
    <source>
        <strain evidence="2 3">DSM 13605</strain>
    </source>
</reference>